<dbReference type="InterPro" id="IPR001841">
    <property type="entry name" value="Znf_RING"/>
</dbReference>
<dbReference type="GO" id="GO:0008270">
    <property type="term" value="F:zinc ion binding"/>
    <property type="evidence" value="ECO:0007669"/>
    <property type="project" value="UniProtKB-KW"/>
</dbReference>
<dbReference type="CDD" id="cd16449">
    <property type="entry name" value="RING-HC"/>
    <property type="match status" value="1"/>
</dbReference>
<feature type="compositionally biased region" description="Acidic residues" evidence="2">
    <location>
        <begin position="222"/>
        <end position="234"/>
    </location>
</feature>
<dbReference type="InterPro" id="IPR013083">
    <property type="entry name" value="Znf_RING/FYVE/PHD"/>
</dbReference>
<keyword evidence="1" id="KW-0862">Zinc</keyword>
<dbReference type="SUPFAM" id="SSF57850">
    <property type="entry name" value="RING/U-box"/>
    <property type="match status" value="1"/>
</dbReference>
<evidence type="ECO:0000256" key="2">
    <source>
        <dbReference type="SAM" id="MobiDB-lite"/>
    </source>
</evidence>
<feature type="region of interest" description="Disordered" evidence="2">
    <location>
        <begin position="25"/>
        <end position="53"/>
    </location>
</feature>
<protein>
    <recommendedName>
        <fullName evidence="3">RING-type domain-containing protein</fullName>
    </recommendedName>
</protein>
<gene>
    <name evidence="4" type="ORF">ES288_D08G244500v1</name>
</gene>
<keyword evidence="5" id="KW-1185">Reference proteome</keyword>
<feature type="compositionally biased region" description="Basic and acidic residues" evidence="2">
    <location>
        <begin position="43"/>
        <end position="53"/>
    </location>
</feature>
<dbReference type="PROSITE" id="PS50089">
    <property type="entry name" value="ZF_RING_2"/>
    <property type="match status" value="1"/>
</dbReference>
<evidence type="ECO:0000313" key="5">
    <source>
        <dbReference type="Proteomes" id="UP000323506"/>
    </source>
</evidence>
<feature type="region of interest" description="Disordered" evidence="2">
    <location>
        <begin position="113"/>
        <end position="177"/>
    </location>
</feature>
<name>A0A5D2BSJ9_GOSDA</name>
<keyword evidence="1" id="KW-0479">Metal-binding</keyword>
<proteinExistence type="predicted"/>
<reference evidence="4 5" key="1">
    <citation type="submission" date="2019-06" db="EMBL/GenBank/DDBJ databases">
        <title>WGS assembly of Gossypium darwinii.</title>
        <authorList>
            <person name="Chen Z.J."/>
            <person name="Sreedasyam A."/>
            <person name="Ando A."/>
            <person name="Song Q."/>
            <person name="De L."/>
            <person name="Hulse-Kemp A."/>
            <person name="Ding M."/>
            <person name="Ye W."/>
            <person name="Kirkbride R."/>
            <person name="Jenkins J."/>
            <person name="Plott C."/>
            <person name="Lovell J."/>
            <person name="Lin Y.-M."/>
            <person name="Vaughn R."/>
            <person name="Liu B."/>
            <person name="Li W."/>
            <person name="Simpson S."/>
            <person name="Scheffler B."/>
            <person name="Saski C."/>
            <person name="Grover C."/>
            <person name="Hu G."/>
            <person name="Conover J."/>
            <person name="Carlson J."/>
            <person name="Shu S."/>
            <person name="Boston L."/>
            <person name="Williams M."/>
            <person name="Peterson D."/>
            <person name="Mcgee K."/>
            <person name="Jones D."/>
            <person name="Wendel J."/>
            <person name="Stelly D."/>
            <person name="Grimwood J."/>
            <person name="Schmutz J."/>
        </authorList>
    </citation>
    <scope>NUCLEOTIDE SEQUENCE [LARGE SCALE GENOMIC DNA]</scope>
    <source>
        <strain evidence="4">1808015.09</strain>
    </source>
</reference>
<dbReference type="Proteomes" id="UP000323506">
    <property type="component" value="Chromosome D08"/>
</dbReference>
<sequence>MDYPFGCMSAVDSSLAGLTLDDVLGHAKRSEPPPSHNHTPPETVRDDPANKDKKSWKLFREKLKLRKTGSGWTSSISIPASDVNIQAKKPQNPRRVSFAETNRIAEIGDRAPVRNPRAAQLGRRSSVRYAQDHQDPVDTVMPCDGPPSRSFKPQNIHDDDDGSPGSSPKGAKRILSAREAVASQEAAEAAAAAEKNDSSAAEEPVTMSLMDLLGESGSSYMGEDDEDEYDEDEEDEEEEIVQAKGIEFTCCICKVNLTSSAFMPCGHTYCRLCSKELSVQRGNCPHCNGFVLEVLEIF</sequence>
<dbReference type="Gene3D" id="3.30.40.10">
    <property type="entry name" value="Zinc/RING finger domain, C3HC4 (zinc finger)"/>
    <property type="match status" value="1"/>
</dbReference>
<feature type="domain" description="RING-type" evidence="3">
    <location>
        <begin position="250"/>
        <end position="288"/>
    </location>
</feature>
<dbReference type="PANTHER" id="PTHR46629">
    <property type="entry name" value="OS01G0917900 PROTEIN"/>
    <property type="match status" value="1"/>
</dbReference>
<feature type="region of interest" description="Disordered" evidence="2">
    <location>
        <begin position="215"/>
        <end position="234"/>
    </location>
</feature>
<organism evidence="4 5">
    <name type="scientific">Gossypium darwinii</name>
    <name type="common">Darwin's cotton</name>
    <name type="synonym">Gossypium barbadense var. darwinii</name>
    <dbReference type="NCBI Taxonomy" id="34276"/>
    <lineage>
        <taxon>Eukaryota</taxon>
        <taxon>Viridiplantae</taxon>
        <taxon>Streptophyta</taxon>
        <taxon>Embryophyta</taxon>
        <taxon>Tracheophyta</taxon>
        <taxon>Spermatophyta</taxon>
        <taxon>Magnoliopsida</taxon>
        <taxon>eudicotyledons</taxon>
        <taxon>Gunneridae</taxon>
        <taxon>Pentapetalae</taxon>
        <taxon>rosids</taxon>
        <taxon>malvids</taxon>
        <taxon>Malvales</taxon>
        <taxon>Malvaceae</taxon>
        <taxon>Malvoideae</taxon>
        <taxon>Gossypium</taxon>
    </lineage>
</organism>
<evidence type="ECO:0000259" key="3">
    <source>
        <dbReference type="PROSITE" id="PS50089"/>
    </source>
</evidence>
<evidence type="ECO:0000313" key="4">
    <source>
        <dbReference type="EMBL" id="TYG58712.1"/>
    </source>
</evidence>
<keyword evidence="1" id="KW-0863">Zinc-finger</keyword>
<dbReference type="Pfam" id="PF13920">
    <property type="entry name" value="zf-C3HC4_3"/>
    <property type="match status" value="1"/>
</dbReference>
<evidence type="ECO:0000256" key="1">
    <source>
        <dbReference type="PROSITE-ProRule" id="PRU00175"/>
    </source>
</evidence>
<dbReference type="AlphaFoldDB" id="A0A5D2BSJ9"/>
<accession>A0A5D2BSJ9</accession>
<dbReference type="EMBL" id="CM017708">
    <property type="protein sequence ID" value="TYG58712.1"/>
    <property type="molecule type" value="Genomic_DNA"/>
</dbReference>